<feature type="transmembrane region" description="Helical" evidence="6">
    <location>
        <begin position="239"/>
        <end position="256"/>
    </location>
</feature>
<gene>
    <name evidence="7" type="primary">rfbE</name>
    <name evidence="7" type="ORF">GCD22_02194</name>
</gene>
<evidence type="ECO:0000313" key="8">
    <source>
        <dbReference type="Proteomes" id="UP000363590"/>
    </source>
</evidence>
<dbReference type="GO" id="GO:0005886">
    <property type="term" value="C:plasma membrane"/>
    <property type="evidence" value="ECO:0007669"/>
    <property type="project" value="UniProtKB-SubCell"/>
</dbReference>
<feature type="transmembrane region" description="Helical" evidence="6">
    <location>
        <begin position="461"/>
        <end position="480"/>
    </location>
</feature>
<dbReference type="GeneID" id="60696480"/>
<keyword evidence="2" id="KW-1003">Cell membrane</keyword>
<evidence type="ECO:0000256" key="1">
    <source>
        <dbReference type="ARBA" id="ARBA00004651"/>
    </source>
</evidence>
<evidence type="ECO:0000256" key="5">
    <source>
        <dbReference type="ARBA" id="ARBA00023136"/>
    </source>
</evidence>
<feature type="transmembrane region" description="Helical" evidence="6">
    <location>
        <begin position="395"/>
        <end position="415"/>
    </location>
</feature>
<proteinExistence type="predicted"/>
<evidence type="ECO:0000256" key="4">
    <source>
        <dbReference type="ARBA" id="ARBA00022989"/>
    </source>
</evidence>
<feature type="transmembrane region" description="Helical" evidence="6">
    <location>
        <begin position="169"/>
        <end position="191"/>
    </location>
</feature>
<dbReference type="PANTHER" id="PTHR30250:SF26">
    <property type="entry name" value="PSMA PROTEIN"/>
    <property type="match status" value="1"/>
</dbReference>
<organism evidence="7 8">
    <name type="scientific">Acidithiobacillus thiooxidans ATCC 19377</name>
    <dbReference type="NCBI Taxonomy" id="637390"/>
    <lineage>
        <taxon>Bacteria</taxon>
        <taxon>Pseudomonadati</taxon>
        <taxon>Pseudomonadota</taxon>
        <taxon>Acidithiobacillia</taxon>
        <taxon>Acidithiobacillales</taxon>
        <taxon>Acidithiobacillaceae</taxon>
        <taxon>Acidithiobacillus</taxon>
    </lineage>
</organism>
<feature type="transmembrane region" description="Helical" evidence="6">
    <location>
        <begin position="312"/>
        <end position="334"/>
    </location>
</feature>
<keyword evidence="5 6" id="KW-0472">Membrane</keyword>
<evidence type="ECO:0000313" key="7">
    <source>
        <dbReference type="EMBL" id="QFX96428.1"/>
    </source>
</evidence>
<dbReference type="InterPro" id="IPR050833">
    <property type="entry name" value="Poly_Biosynth_Transport"/>
</dbReference>
<dbReference type="CDD" id="cd13128">
    <property type="entry name" value="MATE_Wzx_like"/>
    <property type="match status" value="1"/>
</dbReference>
<dbReference type="AlphaFoldDB" id="A0A5P9XRM3"/>
<name>A0A5P9XRM3_ACITH</name>
<keyword evidence="3 6" id="KW-0812">Transmembrane</keyword>
<feature type="transmembrane region" description="Helical" evidence="6">
    <location>
        <begin position="354"/>
        <end position="375"/>
    </location>
</feature>
<dbReference type="Pfam" id="PF13440">
    <property type="entry name" value="Polysacc_synt_3"/>
    <property type="match status" value="1"/>
</dbReference>
<feature type="transmembrane region" description="Helical" evidence="6">
    <location>
        <begin position="96"/>
        <end position="124"/>
    </location>
</feature>
<feature type="transmembrane region" description="Helical" evidence="6">
    <location>
        <begin position="26"/>
        <end position="47"/>
    </location>
</feature>
<dbReference type="RefSeq" id="WP_051690581.1">
    <property type="nucleotide sequence ID" value="NZ_CP045571.1"/>
</dbReference>
<dbReference type="PANTHER" id="PTHR30250">
    <property type="entry name" value="PST FAMILY PREDICTED COLANIC ACID TRANSPORTER"/>
    <property type="match status" value="1"/>
</dbReference>
<feature type="transmembrane region" description="Helical" evidence="6">
    <location>
        <begin position="144"/>
        <end position="162"/>
    </location>
</feature>
<evidence type="ECO:0000256" key="6">
    <source>
        <dbReference type="SAM" id="Phobius"/>
    </source>
</evidence>
<feature type="transmembrane region" description="Helical" evidence="6">
    <location>
        <begin position="262"/>
        <end position="283"/>
    </location>
</feature>
<accession>A0A5P9XRM3</accession>
<reference evidence="7 8" key="1">
    <citation type="submission" date="2019-10" db="EMBL/GenBank/DDBJ databases">
        <authorList>
            <person name="Wang R."/>
        </authorList>
    </citation>
    <scope>NUCLEOTIDE SEQUENCE [LARGE SCALE GENOMIC DNA]</scope>
    <source>
        <strain evidence="7 8">ATCC 19377</strain>
    </source>
</reference>
<dbReference type="Proteomes" id="UP000363590">
    <property type="component" value="Chromosome"/>
</dbReference>
<feature type="transmembrane region" description="Helical" evidence="6">
    <location>
        <begin position="435"/>
        <end position="454"/>
    </location>
</feature>
<feature type="transmembrane region" description="Helical" evidence="6">
    <location>
        <begin position="197"/>
        <end position="218"/>
    </location>
</feature>
<protein>
    <submittedName>
        <fullName evidence="7">Polysaccharide biosynthesis protein</fullName>
    </submittedName>
</protein>
<evidence type="ECO:0000256" key="2">
    <source>
        <dbReference type="ARBA" id="ARBA00022475"/>
    </source>
</evidence>
<dbReference type="EMBL" id="CP045571">
    <property type="protein sequence ID" value="QFX96428.1"/>
    <property type="molecule type" value="Genomic_DNA"/>
</dbReference>
<sequence>MSESPSLTEPETTPILNGPRLSHSTLLNLAGAAIPALLLLITVPLYLHLIGEARYGVLAIVWLLLGYFGVFDLGFGRAVANRIAILHDATAEERQGIFWTGLVISAVTGLVGGVILYLIGDWIFVHILHIQSALRIEAENAMPWLASALPLAIIISLLSGALEGRQAFIALNGAQIFGTVLYQIFPLIMAYSGWITLPYLIAAAITGRLLSAFLLFALAYRHVPLSPRPCFDFKQIRSLLHYGGWITVTGLVGPLLTVFDRFIIGAQVGMVAVTAYTVPYNLVMRSTMLPSSLQTALFPRFAMQEPADAGALATRTIVTIGALMTPIVVLGLLLLKPFMIFWVGTGLAERAAPVGQILLVGIWVNALAGIPYTYLQSRGRPDLPAKFHVLELIPYIAILWLLIELIGIAGAAWAWDLRVLADTMLLFWAAKTTSGLSLTFASLLPIITAFVIAFELPYDSVLYIIASIFLTSISIGWSLVSIPQDQRTTVSRMFLMQAINFYSRLVHKKYDA</sequence>
<evidence type="ECO:0000256" key="3">
    <source>
        <dbReference type="ARBA" id="ARBA00022692"/>
    </source>
</evidence>
<dbReference type="KEGG" id="atx:GCD22_02194"/>
<feature type="transmembrane region" description="Helical" evidence="6">
    <location>
        <begin position="53"/>
        <end position="75"/>
    </location>
</feature>
<keyword evidence="4 6" id="KW-1133">Transmembrane helix</keyword>
<comment type="subcellular location">
    <subcellularLocation>
        <location evidence="1">Cell membrane</location>
        <topology evidence="1">Multi-pass membrane protein</topology>
    </subcellularLocation>
</comment>